<keyword evidence="2" id="KW-1185">Reference proteome</keyword>
<reference evidence="1 2" key="1">
    <citation type="submission" date="2023-02" db="EMBL/GenBank/DDBJ databases">
        <title>LHISI_Scaffold_Assembly.</title>
        <authorList>
            <person name="Stuart O.P."/>
            <person name="Cleave R."/>
            <person name="Magrath M.J.L."/>
            <person name="Mikheyev A.S."/>
        </authorList>
    </citation>
    <scope>NUCLEOTIDE SEQUENCE [LARGE SCALE GENOMIC DNA]</scope>
    <source>
        <strain evidence="1">Daus_M_001</strain>
        <tissue evidence="1">Leg muscle</tissue>
    </source>
</reference>
<protein>
    <submittedName>
        <fullName evidence="1">Uncharacterized protein</fullName>
    </submittedName>
</protein>
<evidence type="ECO:0000313" key="1">
    <source>
        <dbReference type="EMBL" id="KAJ8881513.1"/>
    </source>
</evidence>
<gene>
    <name evidence="1" type="ORF">PR048_017995</name>
</gene>
<dbReference type="EMBL" id="JARBHB010000006">
    <property type="protein sequence ID" value="KAJ8881513.1"/>
    <property type="molecule type" value="Genomic_DNA"/>
</dbReference>
<evidence type="ECO:0000313" key="2">
    <source>
        <dbReference type="Proteomes" id="UP001159363"/>
    </source>
</evidence>
<dbReference type="Proteomes" id="UP001159363">
    <property type="component" value="Chromosome 5"/>
</dbReference>
<name>A0ABQ9HBM4_9NEOP</name>
<sequence>MSAGSAGGVGVVCSVLKSVCRNFVFLSMNAEGSTGKIVLLFTVEGPEEKGNQKLGGTMVGLTVVLAGFRNGIQKPGGTMVGFTGGDGLANADQKLGGTMVGFATGDLAAANDDKETGFSLTTSALSPPSSPRGPPLRNILLSKSSVSSANTSRLAADVALGDGVSSCFSKMLSNAIFLYATMFGSAVVGTSVLTSWAVSGESSSFWWKQSIQESSLLSNEVVGVDDWWKKGWFGGQEGLQRQEWIHGIVRTACLITPLNIKPGRERNCNHSLRKSQVQKSLHRPAIGVKYVKQRADIRQHDAGHVVFPYQAGQQREKIAEKGVRSEMSMEQRRNAKAGKAGYTRENLTNSGVVRHDSYVRKSGSDPAGNRIRWEASSLTTTAPRPKIRGGTGIQGWGKQKITEKTCQPATSSGTIVTCENSEATPPGIEPGSPWWEISRLTTKPPWHPRI</sequence>
<proteinExistence type="predicted"/>
<organism evidence="1 2">
    <name type="scientific">Dryococelus australis</name>
    <dbReference type="NCBI Taxonomy" id="614101"/>
    <lineage>
        <taxon>Eukaryota</taxon>
        <taxon>Metazoa</taxon>
        <taxon>Ecdysozoa</taxon>
        <taxon>Arthropoda</taxon>
        <taxon>Hexapoda</taxon>
        <taxon>Insecta</taxon>
        <taxon>Pterygota</taxon>
        <taxon>Neoptera</taxon>
        <taxon>Polyneoptera</taxon>
        <taxon>Phasmatodea</taxon>
        <taxon>Verophasmatodea</taxon>
        <taxon>Anareolatae</taxon>
        <taxon>Phasmatidae</taxon>
        <taxon>Eurycanthinae</taxon>
        <taxon>Dryococelus</taxon>
    </lineage>
</organism>
<accession>A0ABQ9HBM4</accession>
<comment type="caution">
    <text evidence="1">The sequence shown here is derived from an EMBL/GenBank/DDBJ whole genome shotgun (WGS) entry which is preliminary data.</text>
</comment>